<dbReference type="EMBL" id="BAAAQG010000011">
    <property type="protein sequence ID" value="GAA1713474.1"/>
    <property type="molecule type" value="Genomic_DNA"/>
</dbReference>
<reference evidence="3 4" key="1">
    <citation type="journal article" date="2019" name="Int. J. Syst. Evol. Microbiol.">
        <title>The Global Catalogue of Microorganisms (GCM) 10K type strain sequencing project: providing services to taxonomists for standard genome sequencing and annotation.</title>
        <authorList>
            <consortium name="The Broad Institute Genomics Platform"/>
            <consortium name="The Broad Institute Genome Sequencing Center for Infectious Disease"/>
            <person name="Wu L."/>
            <person name="Ma J."/>
        </authorList>
    </citation>
    <scope>NUCLEOTIDE SEQUENCE [LARGE SCALE GENOMIC DNA]</scope>
    <source>
        <strain evidence="3 4">JCM 16002</strain>
    </source>
</reference>
<gene>
    <name evidence="3" type="ORF">GCM10009831_23900</name>
</gene>
<feature type="compositionally biased region" description="Basic and acidic residues" evidence="1">
    <location>
        <begin position="320"/>
        <end position="329"/>
    </location>
</feature>
<proteinExistence type="predicted"/>
<evidence type="ECO:0000256" key="1">
    <source>
        <dbReference type="SAM" id="MobiDB-lite"/>
    </source>
</evidence>
<sequence length="329" mass="35152">MMQRPSRRPQSTPSSPSARAAAVLAGAVVAGTVYASGWERNAFTVRRHSLPLLAPGSEPLKILHISDLHMMPGQKRKQDFLAALARLEPDLVLNTGDNLSDVRAVPSVVQALGPLLGRPGAFVFGSNDYYAPVPKNPLSYLGIGRKKHSSVPLPWRDLKAAFSERGWVDATHRRAEIVVDGRRVLVAGVDDPHIGRDRYSEIEGPAGPAFDLRIGLVHSPEPRVLDRFDADGYDLAVAGHTHGGQLCLPTGAIVTNCGIDRSRAQGLSAWGRNLVLHVSAGLGTSPYVPVRTFCRPEATLLELVAGPGGGGDDATVPETPLRERVPLPA</sequence>
<comment type="caution">
    <text evidence="3">The sequence shown here is derived from an EMBL/GenBank/DDBJ whole genome shotgun (WGS) entry which is preliminary data.</text>
</comment>
<feature type="domain" description="Calcineurin-like phosphoesterase" evidence="2">
    <location>
        <begin position="60"/>
        <end position="243"/>
    </location>
</feature>
<evidence type="ECO:0000259" key="2">
    <source>
        <dbReference type="Pfam" id="PF00149"/>
    </source>
</evidence>
<protein>
    <submittedName>
        <fullName evidence="3">Metallophosphoesterase</fullName>
    </submittedName>
</protein>
<organism evidence="3 4">
    <name type="scientific">Dietzia cercidiphylli</name>
    <dbReference type="NCBI Taxonomy" id="498199"/>
    <lineage>
        <taxon>Bacteria</taxon>
        <taxon>Bacillati</taxon>
        <taxon>Actinomycetota</taxon>
        <taxon>Actinomycetes</taxon>
        <taxon>Mycobacteriales</taxon>
        <taxon>Dietziaceae</taxon>
        <taxon>Dietzia</taxon>
    </lineage>
</organism>
<dbReference type="Proteomes" id="UP001500383">
    <property type="component" value="Unassembled WGS sequence"/>
</dbReference>
<name>A0ABN2IWY8_9ACTN</name>
<dbReference type="PANTHER" id="PTHR31302">
    <property type="entry name" value="TRANSMEMBRANE PROTEIN WITH METALLOPHOSPHOESTERASE DOMAIN-RELATED"/>
    <property type="match status" value="1"/>
</dbReference>
<evidence type="ECO:0000313" key="4">
    <source>
        <dbReference type="Proteomes" id="UP001500383"/>
    </source>
</evidence>
<dbReference type="InterPro" id="IPR029052">
    <property type="entry name" value="Metallo-depent_PP-like"/>
</dbReference>
<evidence type="ECO:0000313" key="3">
    <source>
        <dbReference type="EMBL" id="GAA1713474.1"/>
    </source>
</evidence>
<accession>A0ABN2IWY8</accession>
<feature type="region of interest" description="Disordered" evidence="1">
    <location>
        <begin position="304"/>
        <end position="329"/>
    </location>
</feature>
<dbReference type="InterPro" id="IPR004843">
    <property type="entry name" value="Calcineurin-like_PHP"/>
</dbReference>
<dbReference type="PANTHER" id="PTHR31302:SF20">
    <property type="entry name" value="CONSERVED PROTEIN"/>
    <property type="match status" value="1"/>
</dbReference>
<dbReference type="InterPro" id="IPR051158">
    <property type="entry name" value="Metallophosphoesterase_sf"/>
</dbReference>
<keyword evidence="4" id="KW-1185">Reference proteome</keyword>
<dbReference type="Pfam" id="PF00149">
    <property type="entry name" value="Metallophos"/>
    <property type="match status" value="1"/>
</dbReference>
<dbReference type="Gene3D" id="3.60.21.10">
    <property type="match status" value="1"/>
</dbReference>
<dbReference type="SUPFAM" id="SSF56300">
    <property type="entry name" value="Metallo-dependent phosphatases"/>
    <property type="match status" value="1"/>
</dbReference>